<dbReference type="Proteomes" id="UP000023152">
    <property type="component" value="Unassembled WGS sequence"/>
</dbReference>
<dbReference type="PANTHER" id="PTHR12634">
    <property type="entry name" value="SIT4 YEAST -ASSOCIATING PROTEIN-RELATED"/>
    <property type="match status" value="1"/>
</dbReference>
<feature type="compositionally biased region" description="Basic and acidic residues" evidence="3">
    <location>
        <begin position="208"/>
        <end position="225"/>
    </location>
</feature>
<feature type="region of interest" description="Disordered" evidence="3">
    <location>
        <begin position="84"/>
        <end position="232"/>
    </location>
</feature>
<keyword evidence="5" id="KW-1185">Reference proteome</keyword>
<name>X6PAV3_RETFI</name>
<gene>
    <name evidence="4" type="ORF">RFI_01806</name>
</gene>
<dbReference type="GO" id="GO:0019903">
    <property type="term" value="F:protein phosphatase binding"/>
    <property type="evidence" value="ECO:0007669"/>
    <property type="project" value="InterPro"/>
</dbReference>
<dbReference type="InterPro" id="IPR007587">
    <property type="entry name" value="SAPS"/>
</dbReference>
<dbReference type="GO" id="GO:0019888">
    <property type="term" value="F:protein phosphatase regulator activity"/>
    <property type="evidence" value="ECO:0007669"/>
    <property type="project" value="TreeGrafter"/>
</dbReference>
<dbReference type="OrthoDB" id="295029at2759"/>
<keyword evidence="2" id="KW-0131">Cell cycle</keyword>
<evidence type="ECO:0000256" key="3">
    <source>
        <dbReference type="SAM" id="MobiDB-lite"/>
    </source>
</evidence>
<feature type="compositionally biased region" description="Polar residues" evidence="3">
    <location>
        <begin position="118"/>
        <end position="136"/>
    </location>
</feature>
<dbReference type="AlphaFoldDB" id="X6PAV3"/>
<organism evidence="4 5">
    <name type="scientific">Reticulomyxa filosa</name>
    <dbReference type="NCBI Taxonomy" id="46433"/>
    <lineage>
        <taxon>Eukaryota</taxon>
        <taxon>Sar</taxon>
        <taxon>Rhizaria</taxon>
        <taxon>Retaria</taxon>
        <taxon>Foraminifera</taxon>
        <taxon>Monothalamids</taxon>
        <taxon>Reticulomyxidae</taxon>
        <taxon>Reticulomyxa</taxon>
    </lineage>
</organism>
<evidence type="ECO:0000313" key="5">
    <source>
        <dbReference type="Proteomes" id="UP000023152"/>
    </source>
</evidence>
<evidence type="ECO:0000256" key="2">
    <source>
        <dbReference type="ARBA" id="ARBA00023306"/>
    </source>
</evidence>
<dbReference type="PANTHER" id="PTHR12634:SF8">
    <property type="entry name" value="FIERY MOUNTAIN, ISOFORM D"/>
    <property type="match status" value="1"/>
</dbReference>
<dbReference type="EMBL" id="ASPP01001808">
    <property type="protein sequence ID" value="ETO35258.1"/>
    <property type="molecule type" value="Genomic_DNA"/>
</dbReference>
<comment type="similarity">
    <text evidence="1">Belongs to the SAPS family.</text>
</comment>
<evidence type="ECO:0000313" key="4">
    <source>
        <dbReference type="EMBL" id="ETO35258.1"/>
    </source>
</evidence>
<feature type="compositionally biased region" description="Basic and acidic residues" evidence="3">
    <location>
        <begin position="84"/>
        <end position="105"/>
    </location>
</feature>
<protein>
    <submittedName>
        <fullName evidence="4">Uncharacterized protein</fullName>
    </submittedName>
</protein>
<evidence type="ECO:0000256" key="1">
    <source>
        <dbReference type="ARBA" id="ARBA00006180"/>
    </source>
</evidence>
<comment type="caution">
    <text evidence="4">The sequence shown here is derived from an EMBL/GenBank/DDBJ whole genome shotgun (WGS) entry which is preliminary data.</text>
</comment>
<proteinExistence type="inferred from homology"/>
<feature type="compositionally biased region" description="Basic and acidic residues" evidence="3">
    <location>
        <begin position="137"/>
        <end position="146"/>
    </location>
</feature>
<feature type="compositionally biased region" description="Low complexity" evidence="3">
    <location>
        <begin position="183"/>
        <end position="207"/>
    </location>
</feature>
<accession>X6PAV3</accession>
<reference evidence="4 5" key="1">
    <citation type="journal article" date="2013" name="Curr. Biol.">
        <title>The Genome of the Foraminiferan Reticulomyxa filosa.</title>
        <authorList>
            <person name="Glockner G."/>
            <person name="Hulsmann N."/>
            <person name="Schleicher M."/>
            <person name="Noegel A.A."/>
            <person name="Eichinger L."/>
            <person name="Gallinger C."/>
            <person name="Pawlowski J."/>
            <person name="Sierra R."/>
            <person name="Euteneuer U."/>
            <person name="Pillet L."/>
            <person name="Moustafa A."/>
            <person name="Platzer M."/>
            <person name="Groth M."/>
            <person name="Szafranski K."/>
            <person name="Schliwa M."/>
        </authorList>
    </citation>
    <scope>NUCLEOTIDE SEQUENCE [LARGE SCALE GENOMIC DNA]</scope>
</reference>
<sequence length="276" mass="31007">MSSGNVTGSFWTTTDYGLNLLTMQQTELDTLLKNDSTTLEDILDCEELLQQCSNKNETLIDFLCGEKNLKKLLGYITRKPEENISKISEERRHRKNGDNESKETETMGSVGHPHKKSSLSSIPENNDSTATQSQAQEQKKRDDKSKEKKKKKKPNGNADPKFNALMWGLFQDHIPPPPPLPPSSTTTTTTTTSTSTSTSTSTQTTTSTDHKSSAQVQQKRDHVGNDSDDNDPELPDLNVLKGLCMCMCFFFFPPFPFYWKRVCTKGGSLLKTFYLF</sequence>